<proteinExistence type="predicted"/>
<gene>
    <name evidence="1" type="ORF">CEXT_140551</name>
</gene>
<accession>A0AAV4YEL7</accession>
<reference evidence="1 2" key="1">
    <citation type="submission" date="2021-06" db="EMBL/GenBank/DDBJ databases">
        <title>Caerostris extrusa draft genome.</title>
        <authorList>
            <person name="Kono N."/>
            <person name="Arakawa K."/>
        </authorList>
    </citation>
    <scope>NUCLEOTIDE SEQUENCE [LARGE SCALE GENOMIC DNA]</scope>
</reference>
<comment type="caution">
    <text evidence="1">The sequence shown here is derived from an EMBL/GenBank/DDBJ whole genome shotgun (WGS) entry which is preliminary data.</text>
</comment>
<evidence type="ECO:0000313" key="1">
    <source>
        <dbReference type="EMBL" id="GIZ04461.1"/>
    </source>
</evidence>
<evidence type="ECO:0000313" key="2">
    <source>
        <dbReference type="Proteomes" id="UP001054945"/>
    </source>
</evidence>
<dbReference type="EMBL" id="BPLR01001738">
    <property type="protein sequence ID" value="GIZ04461.1"/>
    <property type="molecule type" value="Genomic_DNA"/>
</dbReference>
<sequence>MWRGKRGLCRATGLPKGSKQEKVLLLEDEKMCLDEVWKDKVMSVKNRRKSPQIRYLLNDFFRMIRFVSFCREQTVE</sequence>
<organism evidence="1 2">
    <name type="scientific">Caerostris extrusa</name>
    <name type="common">Bark spider</name>
    <name type="synonym">Caerostris bankana</name>
    <dbReference type="NCBI Taxonomy" id="172846"/>
    <lineage>
        <taxon>Eukaryota</taxon>
        <taxon>Metazoa</taxon>
        <taxon>Ecdysozoa</taxon>
        <taxon>Arthropoda</taxon>
        <taxon>Chelicerata</taxon>
        <taxon>Arachnida</taxon>
        <taxon>Araneae</taxon>
        <taxon>Araneomorphae</taxon>
        <taxon>Entelegynae</taxon>
        <taxon>Araneoidea</taxon>
        <taxon>Araneidae</taxon>
        <taxon>Caerostris</taxon>
    </lineage>
</organism>
<dbReference type="AlphaFoldDB" id="A0AAV4YEL7"/>
<name>A0AAV4YEL7_CAEEX</name>
<keyword evidence="2" id="KW-1185">Reference proteome</keyword>
<protein>
    <submittedName>
        <fullName evidence="1">Uncharacterized protein</fullName>
    </submittedName>
</protein>
<dbReference type="Proteomes" id="UP001054945">
    <property type="component" value="Unassembled WGS sequence"/>
</dbReference>